<evidence type="ECO:0000313" key="4">
    <source>
        <dbReference type="WBParaSite" id="TASK_0000843601-mRNA-1"/>
    </source>
</evidence>
<feature type="transmembrane region" description="Helical" evidence="1">
    <location>
        <begin position="180"/>
        <end position="201"/>
    </location>
</feature>
<evidence type="ECO:0000313" key="3">
    <source>
        <dbReference type="Proteomes" id="UP000282613"/>
    </source>
</evidence>
<keyword evidence="1" id="KW-0472">Membrane</keyword>
<gene>
    <name evidence="2" type="ORF">TASK_LOCUS8437</name>
</gene>
<reference evidence="2 3" key="2">
    <citation type="submission" date="2018-11" db="EMBL/GenBank/DDBJ databases">
        <authorList>
            <consortium name="Pathogen Informatics"/>
        </authorList>
    </citation>
    <scope>NUCLEOTIDE SEQUENCE [LARGE SCALE GENOMIC DNA]</scope>
</reference>
<evidence type="ECO:0000256" key="1">
    <source>
        <dbReference type="SAM" id="Phobius"/>
    </source>
</evidence>
<sequence>MRLGLKQELYGRYTCVFEYRGTGRVEWNVYLNVAPILILPLIPPPPPLLESGLENPRCLQGSAAANLTEQWRHACEVLAYPPVAPSHHMWNWSNAENAITVIRSTLVQQSPQAMMVFDQLLRLAEDEQRDSRDCLGLLVPQNASVSVGKPTLFWCYAKNEIGVSGARWPQDYDAPELPSWAVWLLVLQALGMAVAATVAWCRCCHHSHRRRNLLDRVLRWVSSRLPPFASFTGDWGLVAVGLDDSGCGNASHRH</sequence>
<name>A0A0R3WCK0_TAEAS</name>
<proteinExistence type="predicted"/>
<keyword evidence="1" id="KW-1133">Transmembrane helix</keyword>
<evidence type="ECO:0000313" key="2">
    <source>
        <dbReference type="EMBL" id="VDK40272.1"/>
    </source>
</evidence>
<dbReference type="AlphaFoldDB" id="A0A0R3WCK0"/>
<accession>A0A0R3WCK0</accession>
<dbReference type="OrthoDB" id="6268482at2759"/>
<organism evidence="4">
    <name type="scientific">Taenia asiatica</name>
    <name type="common">Asian tapeworm</name>
    <dbReference type="NCBI Taxonomy" id="60517"/>
    <lineage>
        <taxon>Eukaryota</taxon>
        <taxon>Metazoa</taxon>
        <taxon>Spiralia</taxon>
        <taxon>Lophotrochozoa</taxon>
        <taxon>Platyhelminthes</taxon>
        <taxon>Cestoda</taxon>
        <taxon>Eucestoda</taxon>
        <taxon>Cyclophyllidea</taxon>
        <taxon>Taeniidae</taxon>
        <taxon>Taenia</taxon>
    </lineage>
</organism>
<reference evidence="4" key="1">
    <citation type="submission" date="2017-02" db="UniProtKB">
        <authorList>
            <consortium name="WormBaseParasite"/>
        </authorList>
    </citation>
    <scope>IDENTIFICATION</scope>
</reference>
<dbReference type="WBParaSite" id="TASK_0000843601-mRNA-1">
    <property type="protein sequence ID" value="TASK_0000843601-mRNA-1"/>
    <property type="gene ID" value="TASK_0000843601"/>
</dbReference>
<protein>
    <submittedName>
        <fullName evidence="4">Ig-like domain-containing protein</fullName>
    </submittedName>
</protein>
<dbReference type="Proteomes" id="UP000282613">
    <property type="component" value="Unassembled WGS sequence"/>
</dbReference>
<keyword evidence="1" id="KW-0812">Transmembrane</keyword>
<keyword evidence="3" id="KW-1185">Reference proteome</keyword>
<dbReference type="EMBL" id="UYRS01018799">
    <property type="protein sequence ID" value="VDK40272.1"/>
    <property type="molecule type" value="Genomic_DNA"/>
</dbReference>